<dbReference type="EMBL" id="CP036432">
    <property type="protein sequence ID" value="QDV84467.1"/>
    <property type="molecule type" value="Genomic_DNA"/>
</dbReference>
<feature type="chain" id="PRO_5046877100" description="DUF1501 domain-containing protein" evidence="1">
    <location>
        <begin position="24"/>
        <end position="430"/>
    </location>
</feature>
<evidence type="ECO:0000313" key="3">
    <source>
        <dbReference type="Proteomes" id="UP000318081"/>
    </source>
</evidence>
<dbReference type="PROSITE" id="PS51318">
    <property type="entry name" value="TAT"/>
    <property type="match status" value="1"/>
</dbReference>
<dbReference type="PANTHER" id="PTHR43737:SF1">
    <property type="entry name" value="DUF1501 DOMAIN-CONTAINING PROTEIN"/>
    <property type="match status" value="1"/>
</dbReference>
<evidence type="ECO:0000313" key="2">
    <source>
        <dbReference type="EMBL" id="QDV84467.1"/>
    </source>
</evidence>
<name>A0ABX5XS55_9BACT</name>
<dbReference type="InterPro" id="IPR006311">
    <property type="entry name" value="TAT_signal"/>
</dbReference>
<keyword evidence="3" id="KW-1185">Reference proteome</keyword>
<protein>
    <recommendedName>
        <fullName evidence="4">DUF1501 domain-containing protein</fullName>
    </recommendedName>
</protein>
<dbReference type="InterPro" id="IPR010869">
    <property type="entry name" value="DUF1501"/>
</dbReference>
<sequence length="430" mass="47457">MRRRNFLQLCAAAGLGFSTPVAASATASADEADRELPSYDGPYYIVFNASGGWDTTYLMDPKGINEINRLYKHGDILTEGNHRFAPNAKQIEAGISNETFFAKYGKELLVINGLDYSVNNHSPCSRYMATGKLDSLAYPTFAALVAACNGPDVPLAFLTFGNYSATGNLVPLSRVPYLNSLNRLANADGVDGSTRHSYHDDFVSDRIERALEAQMQARIESNRLPRVERSQSMLYAAQLNSRALQRVTPFIPKSSPKERLSRQVDIALASFRAGICVSANLSIGQFDSHANNDTDQMKLIPELLAGVDYLITKAEQWKIREKLVVVMQSEMGRTPTYNKGNGKDHWSIGSIMFMGAGIQGNRVIGATDEEQFLVPINPETLATDKQAGIRVRPEHIHSALRDFAGISTHRSCDNFPLKVAEEERLKNLFG</sequence>
<gene>
    <name evidence="2" type="ORF">TBK1r_34160</name>
</gene>
<feature type="signal peptide" evidence="1">
    <location>
        <begin position="1"/>
        <end position="23"/>
    </location>
</feature>
<dbReference type="RefSeq" id="WP_145212745.1">
    <property type="nucleotide sequence ID" value="NZ_CP036432.1"/>
</dbReference>
<keyword evidence="1" id="KW-0732">Signal</keyword>
<reference evidence="2 3" key="1">
    <citation type="submission" date="2019-02" db="EMBL/GenBank/DDBJ databases">
        <title>Deep-cultivation of Planctomycetes and their phenomic and genomic characterization uncovers novel biology.</title>
        <authorList>
            <person name="Wiegand S."/>
            <person name="Jogler M."/>
            <person name="Boedeker C."/>
            <person name="Pinto D."/>
            <person name="Vollmers J."/>
            <person name="Rivas-Marin E."/>
            <person name="Kohn T."/>
            <person name="Peeters S.H."/>
            <person name="Heuer A."/>
            <person name="Rast P."/>
            <person name="Oberbeckmann S."/>
            <person name="Bunk B."/>
            <person name="Jeske O."/>
            <person name="Meyerdierks A."/>
            <person name="Storesund J.E."/>
            <person name="Kallscheuer N."/>
            <person name="Luecker S."/>
            <person name="Lage O.M."/>
            <person name="Pohl T."/>
            <person name="Merkel B.J."/>
            <person name="Hornburger P."/>
            <person name="Mueller R.-W."/>
            <person name="Bruemmer F."/>
            <person name="Labrenz M."/>
            <person name="Spormann A.M."/>
            <person name="Op den Camp H."/>
            <person name="Overmann J."/>
            <person name="Amann R."/>
            <person name="Jetten M.S.M."/>
            <person name="Mascher T."/>
            <person name="Medema M.H."/>
            <person name="Devos D.P."/>
            <person name="Kaster A.-K."/>
            <person name="Ovreas L."/>
            <person name="Rohde M."/>
            <person name="Galperin M.Y."/>
            <person name="Jogler C."/>
        </authorList>
    </citation>
    <scope>NUCLEOTIDE SEQUENCE [LARGE SCALE GENOMIC DNA]</scope>
    <source>
        <strain evidence="2 3">TBK1r</strain>
    </source>
</reference>
<dbReference type="Proteomes" id="UP000318081">
    <property type="component" value="Chromosome"/>
</dbReference>
<dbReference type="PANTHER" id="PTHR43737">
    <property type="entry name" value="BLL7424 PROTEIN"/>
    <property type="match status" value="1"/>
</dbReference>
<evidence type="ECO:0000256" key="1">
    <source>
        <dbReference type="SAM" id="SignalP"/>
    </source>
</evidence>
<dbReference type="Pfam" id="PF07394">
    <property type="entry name" value="DUF1501"/>
    <property type="match status" value="1"/>
</dbReference>
<accession>A0ABX5XS55</accession>
<organism evidence="2 3">
    <name type="scientific">Stieleria magnilauensis</name>
    <dbReference type="NCBI Taxonomy" id="2527963"/>
    <lineage>
        <taxon>Bacteria</taxon>
        <taxon>Pseudomonadati</taxon>
        <taxon>Planctomycetota</taxon>
        <taxon>Planctomycetia</taxon>
        <taxon>Pirellulales</taxon>
        <taxon>Pirellulaceae</taxon>
        <taxon>Stieleria</taxon>
    </lineage>
</organism>
<evidence type="ECO:0008006" key="4">
    <source>
        <dbReference type="Google" id="ProtNLM"/>
    </source>
</evidence>
<proteinExistence type="predicted"/>